<feature type="repeat" description="WD" evidence="3">
    <location>
        <begin position="668"/>
        <end position="691"/>
    </location>
</feature>
<dbReference type="SMART" id="SM00320">
    <property type="entry name" value="WD40"/>
    <property type="match status" value="10"/>
</dbReference>
<gene>
    <name evidence="4" type="ORF">FE633_10385</name>
</gene>
<dbReference type="CDD" id="cd00200">
    <property type="entry name" value="WD40"/>
    <property type="match status" value="1"/>
</dbReference>
<feature type="repeat" description="WD" evidence="3">
    <location>
        <begin position="604"/>
        <end position="635"/>
    </location>
</feature>
<proteinExistence type="predicted"/>
<keyword evidence="5" id="KW-1185">Reference proteome</keyword>
<dbReference type="InterPro" id="IPR019775">
    <property type="entry name" value="WD40_repeat_CS"/>
</dbReference>
<keyword evidence="1 3" id="KW-0853">WD repeat</keyword>
<dbReference type="Gene3D" id="2.130.10.10">
    <property type="entry name" value="YVTN repeat-like/Quinoprotein amine dehydrogenase"/>
    <property type="match status" value="4"/>
</dbReference>
<organism evidence="4 5">
    <name type="scientific">Streptomyces montanus</name>
    <dbReference type="NCBI Taxonomy" id="2580423"/>
    <lineage>
        <taxon>Bacteria</taxon>
        <taxon>Bacillati</taxon>
        <taxon>Actinomycetota</taxon>
        <taxon>Actinomycetes</taxon>
        <taxon>Kitasatosporales</taxon>
        <taxon>Streptomycetaceae</taxon>
        <taxon>Streptomyces</taxon>
    </lineage>
</organism>
<dbReference type="EMBL" id="VBZC01000009">
    <property type="protein sequence ID" value="TLS46322.1"/>
    <property type="molecule type" value="Genomic_DNA"/>
</dbReference>
<dbReference type="PANTHER" id="PTHR19848:SF8">
    <property type="entry name" value="F-BOX AND WD REPEAT DOMAIN CONTAINING 7"/>
    <property type="match status" value="1"/>
</dbReference>
<feature type="repeat" description="WD" evidence="3">
    <location>
        <begin position="693"/>
        <end position="739"/>
    </location>
</feature>
<dbReference type="InterPro" id="IPR015943">
    <property type="entry name" value="WD40/YVTN_repeat-like_dom_sf"/>
</dbReference>
<sequence length="785" mass="83202">MNPDERQRSADTGEQQAHARIAAALARLVKPDAVTVPHPYLTRHLAHHAALGEALDDSHVPPGLLPWVSGDAVRGLLGLPHARRANREWLTAWAAIEPYVQDADLPSRCSSLHLAYTALRFPGVPRHDLPQEAAEFAGSRLCVLWSQWAPPSNVLATLSRRSLSLATAEGPDGAQLLVVGSESGGIELIDTATGTPVGDRIPAHDGDVRCLFFVAHSTGDGALVSGSTDGTVRVWDTVRGTLLDHMTFGGRTWTAAVAGYRDGAGTLTVAAVNGGGAVKLWREHSEELHLADMSAHPLEQAAFALGLAIGPGGRQLLLGAGRTLKVWDTADHRLLHEYPVGAPVRCLTETTVPGWVATGHSDGSITLWDTASGLQAIFRGEGEPVTALAALRIDGSDLLAAAGSGSTIDLWDMDTRHRTGQLTGHTDAMTALRTISADDCDRLASTARDNTVRLWDTHSIRHAIRGTATAPAALAAAITPESVATPLLAVNYSTAQTQVWDTLTGAVTGSFGRDSKHASSALNWAPEHEGRRLLLWAASDHSIRSWDPVRGAAAGVLLKGHSRPIHALASTAACDGRRLAISGDDFTVRLWDLDRERPLQQWRHPYTVRTVAAASDGVSADWFASGSADGTVRLWAATDHAPKKVLYCRQGIINAVAINTGTSPLPPFLASGGDDRTVRIWDLRTLEPIGEPLRGHTAAVEAIATWTTSADVARSYVASSSRDGTIRVWDATTSCCILRLATGNPVHTLSVRPSGESVNKVVLAMAGAAGVAVLELDLEDPSPTK</sequence>
<dbReference type="RefSeq" id="WP_138044818.1">
    <property type="nucleotide sequence ID" value="NZ_VBZC01000009.1"/>
</dbReference>
<dbReference type="Proteomes" id="UP000305906">
    <property type="component" value="Unassembled WGS sequence"/>
</dbReference>
<feature type="repeat" description="WD" evidence="3">
    <location>
        <begin position="558"/>
        <end position="601"/>
    </location>
</feature>
<dbReference type="InterPro" id="IPR011047">
    <property type="entry name" value="Quinoprotein_ADH-like_sf"/>
</dbReference>
<dbReference type="PROSITE" id="PS50082">
    <property type="entry name" value="WD_REPEATS_2"/>
    <property type="match status" value="6"/>
</dbReference>
<comment type="caution">
    <text evidence="4">The sequence shown here is derived from an EMBL/GenBank/DDBJ whole genome shotgun (WGS) entry which is preliminary data.</text>
</comment>
<protein>
    <submittedName>
        <fullName evidence="4">Uncharacterized protein</fullName>
    </submittedName>
</protein>
<dbReference type="AlphaFoldDB" id="A0A5R9FQU6"/>
<keyword evidence="2" id="KW-0677">Repeat</keyword>
<dbReference type="InterPro" id="IPR020472">
    <property type="entry name" value="WD40_PAC1"/>
</dbReference>
<dbReference type="PRINTS" id="PR00320">
    <property type="entry name" value="GPROTEINBRPT"/>
</dbReference>
<name>A0A5R9FQU6_9ACTN</name>
<accession>A0A5R9FQU6</accession>
<evidence type="ECO:0000256" key="2">
    <source>
        <dbReference type="ARBA" id="ARBA00022737"/>
    </source>
</evidence>
<dbReference type="InterPro" id="IPR001680">
    <property type="entry name" value="WD40_rpt"/>
</dbReference>
<dbReference type="Pfam" id="PF00400">
    <property type="entry name" value="WD40"/>
    <property type="match status" value="6"/>
</dbReference>
<dbReference type="SUPFAM" id="SSF50978">
    <property type="entry name" value="WD40 repeat-like"/>
    <property type="match status" value="2"/>
</dbReference>
<dbReference type="SUPFAM" id="SSF50998">
    <property type="entry name" value="Quinoprotein alcohol dehydrogenase-like"/>
    <property type="match status" value="1"/>
</dbReference>
<evidence type="ECO:0000313" key="5">
    <source>
        <dbReference type="Proteomes" id="UP000305906"/>
    </source>
</evidence>
<evidence type="ECO:0000256" key="3">
    <source>
        <dbReference type="PROSITE-ProRule" id="PRU00221"/>
    </source>
</evidence>
<evidence type="ECO:0000256" key="1">
    <source>
        <dbReference type="ARBA" id="ARBA00022574"/>
    </source>
</evidence>
<evidence type="ECO:0000313" key="4">
    <source>
        <dbReference type="EMBL" id="TLS46322.1"/>
    </source>
</evidence>
<reference evidence="4 5" key="1">
    <citation type="submission" date="2019-05" db="EMBL/GenBank/DDBJ databases">
        <title>Streptomyces sp. NEAU-C151, a novel actinomycete isolated from soil.</title>
        <authorList>
            <person name="Han L."/>
            <person name="Jiang H."/>
        </authorList>
    </citation>
    <scope>NUCLEOTIDE SEQUENCE [LARGE SCALE GENOMIC DNA]</scope>
    <source>
        <strain evidence="4 5">NEAU-C151</strain>
    </source>
</reference>
<dbReference type="PROSITE" id="PS50294">
    <property type="entry name" value="WD_REPEATS_REGION"/>
    <property type="match status" value="3"/>
</dbReference>
<dbReference type="InterPro" id="IPR036322">
    <property type="entry name" value="WD40_repeat_dom_sf"/>
</dbReference>
<dbReference type="PANTHER" id="PTHR19848">
    <property type="entry name" value="WD40 REPEAT PROTEIN"/>
    <property type="match status" value="1"/>
</dbReference>
<feature type="repeat" description="WD" evidence="3">
    <location>
        <begin position="201"/>
        <end position="245"/>
    </location>
</feature>
<dbReference type="PROSITE" id="PS00678">
    <property type="entry name" value="WD_REPEATS_1"/>
    <property type="match status" value="3"/>
</dbReference>
<feature type="repeat" description="WD" evidence="3">
    <location>
        <begin position="422"/>
        <end position="456"/>
    </location>
</feature>